<dbReference type="OMA" id="HAETEYN"/>
<gene>
    <name evidence="1" type="ORF">CYME_CMH177C</name>
</gene>
<keyword evidence="2" id="KW-1185">Reference proteome</keyword>
<dbReference type="EMBL" id="AP006490">
    <property type="protein sequence ID" value="BAM79840.1"/>
    <property type="molecule type" value="Genomic_DNA"/>
</dbReference>
<dbReference type="Gene3D" id="3.40.50.1240">
    <property type="entry name" value="Phosphoglycerate mutase-like"/>
    <property type="match status" value="1"/>
</dbReference>
<dbReference type="GeneID" id="16993501"/>
<dbReference type="CDD" id="cd07067">
    <property type="entry name" value="HP_PGM_like"/>
    <property type="match status" value="1"/>
</dbReference>
<accession>M1V507</accession>
<reference evidence="1 2" key="2">
    <citation type="journal article" date="2007" name="BMC Biol.">
        <title>A 100%-complete sequence reveals unusually simple genomic features in the hot-spring red alga Cyanidioschyzon merolae.</title>
        <authorList>
            <person name="Nozaki H."/>
            <person name="Takano H."/>
            <person name="Misumi O."/>
            <person name="Terasawa K."/>
            <person name="Matsuzaki M."/>
            <person name="Maruyama S."/>
            <person name="Nishida K."/>
            <person name="Yagisawa F."/>
            <person name="Yoshida Y."/>
            <person name="Fujiwara T."/>
            <person name="Takio S."/>
            <person name="Tamura K."/>
            <person name="Chung S.J."/>
            <person name="Nakamura S."/>
            <person name="Kuroiwa H."/>
            <person name="Tanaka K."/>
            <person name="Sato N."/>
            <person name="Kuroiwa T."/>
        </authorList>
    </citation>
    <scope>NUCLEOTIDE SEQUENCE [LARGE SCALE GENOMIC DNA]</scope>
    <source>
        <strain evidence="1 2">10D</strain>
    </source>
</reference>
<organism evidence="1 2">
    <name type="scientific">Cyanidioschyzon merolae (strain NIES-3377 / 10D)</name>
    <name type="common">Unicellular red alga</name>
    <dbReference type="NCBI Taxonomy" id="280699"/>
    <lineage>
        <taxon>Eukaryota</taxon>
        <taxon>Rhodophyta</taxon>
        <taxon>Bangiophyceae</taxon>
        <taxon>Cyanidiales</taxon>
        <taxon>Cyanidiaceae</taxon>
        <taxon>Cyanidioschyzon</taxon>
    </lineage>
</organism>
<dbReference type="SMART" id="SM00855">
    <property type="entry name" value="PGAM"/>
    <property type="match status" value="1"/>
</dbReference>
<dbReference type="PANTHER" id="PTHR47927:SF2">
    <property type="entry name" value="PHOSPHOGLYCERATE MUTASE FAMILY PROTEIN"/>
    <property type="match status" value="1"/>
</dbReference>
<dbReference type="HOGENOM" id="CLU_1066925_0_0_1"/>
<dbReference type="PANTHER" id="PTHR47927">
    <property type="entry name" value="PUTATIVE-RELATED"/>
    <property type="match status" value="1"/>
</dbReference>
<evidence type="ECO:0000313" key="1">
    <source>
        <dbReference type="EMBL" id="BAM79840.1"/>
    </source>
</evidence>
<reference evidence="1 2" key="1">
    <citation type="journal article" date="2004" name="Nature">
        <title>Genome sequence of the ultrasmall unicellular red alga Cyanidioschyzon merolae 10D.</title>
        <authorList>
            <person name="Matsuzaki M."/>
            <person name="Misumi O."/>
            <person name="Shin-i T."/>
            <person name="Maruyama S."/>
            <person name="Takahara M."/>
            <person name="Miyagishima S."/>
            <person name="Mori T."/>
            <person name="Nishida K."/>
            <person name="Yagisawa F."/>
            <person name="Nishida K."/>
            <person name="Yoshida Y."/>
            <person name="Nishimura Y."/>
            <person name="Nakao S."/>
            <person name="Kobayashi T."/>
            <person name="Momoyama Y."/>
            <person name="Higashiyama T."/>
            <person name="Minoda A."/>
            <person name="Sano M."/>
            <person name="Nomoto H."/>
            <person name="Oishi K."/>
            <person name="Hayashi H."/>
            <person name="Ohta F."/>
            <person name="Nishizaka S."/>
            <person name="Haga S."/>
            <person name="Miura S."/>
            <person name="Morishita T."/>
            <person name="Kabeya Y."/>
            <person name="Terasawa K."/>
            <person name="Suzuki Y."/>
            <person name="Ishii Y."/>
            <person name="Asakawa S."/>
            <person name="Takano H."/>
            <person name="Ohta N."/>
            <person name="Kuroiwa H."/>
            <person name="Tanaka K."/>
            <person name="Shimizu N."/>
            <person name="Sugano S."/>
            <person name="Sato N."/>
            <person name="Nozaki H."/>
            <person name="Ogasawara N."/>
            <person name="Kohara Y."/>
            <person name="Kuroiwa T."/>
        </authorList>
    </citation>
    <scope>NUCLEOTIDE SEQUENCE [LARGE SCALE GENOMIC DNA]</scope>
    <source>
        <strain evidence="1 2">10D</strain>
    </source>
</reference>
<sequence length="261" mass="28954">MVRIRWFFIRHAESEANVVERWRIAGRSEAARLTERGERQARVVGEAVAIRLEQVLRVDGGDAGGVSGDAGRRRVLAPVAFTSPLLRARQTAALVLEQVAQPVKLEPVDDLAEVYQGLWEDALRSEVHTPETLQAMARNPYEFRAPGGEAQADVERRVLRAVSRMSQRVLSLLSLELEENEQTDVIVLVFTHGYVCKCLIRSVLDASPHLTGQIQVDNGALVELWLEPAAQQGALTSAAELGMWTVLRINDTWGQLTASMR</sequence>
<dbReference type="Gramene" id="CMH177CT">
    <property type="protein sequence ID" value="CMH177CT"/>
    <property type="gene ID" value="CMH177C"/>
</dbReference>
<dbReference type="PIRSF" id="PIRSF000709">
    <property type="entry name" value="6PFK_2-Ptase"/>
    <property type="match status" value="1"/>
</dbReference>
<evidence type="ECO:0000313" key="2">
    <source>
        <dbReference type="Proteomes" id="UP000007014"/>
    </source>
</evidence>
<name>M1V507_CYAM1</name>
<dbReference type="InterPro" id="IPR029033">
    <property type="entry name" value="His_PPase_superfam"/>
</dbReference>
<dbReference type="OrthoDB" id="354304at2759"/>
<dbReference type="RefSeq" id="XP_005536126.1">
    <property type="nucleotide sequence ID" value="XM_005536069.1"/>
</dbReference>
<dbReference type="AlphaFoldDB" id="M1V507"/>
<dbReference type="eggNOG" id="KOG0234">
    <property type="taxonomic scope" value="Eukaryota"/>
</dbReference>
<dbReference type="Proteomes" id="UP000007014">
    <property type="component" value="Chromosome 8"/>
</dbReference>
<dbReference type="InterPro" id="IPR013078">
    <property type="entry name" value="His_Pase_superF_clade-1"/>
</dbReference>
<dbReference type="SUPFAM" id="SSF53254">
    <property type="entry name" value="Phosphoglycerate mutase-like"/>
    <property type="match status" value="1"/>
</dbReference>
<dbReference type="Pfam" id="PF00300">
    <property type="entry name" value="His_Phos_1"/>
    <property type="match status" value="1"/>
</dbReference>
<proteinExistence type="predicted"/>
<dbReference type="KEGG" id="cme:CYME_CMH177C"/>
<protein>
    <submittedName>
        <fullName evidence="1">Similar to fructose-2,6-bisphosphatase</fullName>
    </submittedName>
</protein>